<evidence type="ECO:0000256" key="1">
    <source>
        <dbReference type="SAM" id="MobiDB-lite"/>
    </source>
</evidence>
<dbReference type="AlphaFoldDB" id="A0A2A3WZ97"/>
<feature type="compositionally biased region" description="Pro residues" evidence="1">
    <location>
        <begin position="1"/>
        <end position="11"/>
    </location>
</feature>
<evidence type="ECO:0000313" key="2">
    <source>
        <dbReference type="EMBL" id="PCC16863.1"/>
    </source>
</evidence>
<reference evidence="2 3" key="1">
    <citation type="journal article" date="2017" name="Elife">
        <title>Extensive horizontal gene transfer in cheese-associated bacteria.</title>
        <authorList>
            <person name="Bonham K.S."/>
            <person name="Wolfe B.E."/>
            <person name="Dutton R.J."/>
        </authorList>
    </citation>
    <scope>NUCLEOTIDE SEQUENCE [LARGE SCALE GENOMIC DNA]</scope>
    <source>
        <strain evidence="2 3">JB5</strain>
    </source>
</reference>
<feature type="region of interest" description="Disordered" evidence="1">
    <location>
        <begin position="104"/>
        <end position="137"/>
    </location>
</feature>
<dbReference type="RefSeq" id="WP_096157115.1">
    <property type="nucleotide sequence ID" value="NZ_NRGX01000001.1"/>
</dbReference>
<comment type="caution">
    <text evidence="2">The sequence shown here is derived from an EMBL/GenBank/DDBJ whole genome shotgun (WGS) entry which is preliminary data.</text>
</comment>
<gene>
    <name evidence="2" type="ORF">CIK79_00215</name>
</gene>
<name>A0A2A3WZ97_BREAU</name>
<feature type="region of interest" description="Disordered" evidence="1">
    <location>
        <begin position="1"/>
        <end position="68"/>
    </location>
</feature>
<protein>
    <submittedName>
        <fullName evidence="2">Uncharacterized protein</fullName>
    </submittedName>
</protein>
<evidence type="ECO:0000313" key="3">
    <source>
        <dbReference type="Proteomes" id="UP000218377"/>
    </source>
</evidence>
<sequence>MSQNPKTPPMTPAAERDRHSPDPSPEGAESREMPGTPEAIEARLAARNPQAPEAAQNQERPAGVDWVRASDLASRGGAGMLHEGMNLNKSLAAAVHDAARSIRPTLARKVAERETDLETTSPERTTRRGPGREGVSL</sequence>
<accession>A0A2A3WZ97</accession>
<organism evidence="2 3">
    <name type="scientific">Brevibacterium aurantiacum</name>
    <dbReference type="NCBI Taxonomy" id="273384"/>
    <lineage>
        <taxon>Bacteria</taxon>
        <taxon>Bacillati</taxon>
        <taxon>Actinomycetota</taxon>
        <taxon>Actinomycetes</taxon>
        <taxon>Micrococcales</taxon>
        <taxon>Brevibacteriaceae</taxon>
        <taxon>Brevibacterium</taxon>
    </lineage>
</organism>
<dbReference type="EMBL" id="NRGX01000001">
    <property type="protein sequence ID" value="PCC16863.1"/>
    <property type="molecule type" value="Genomic_DNA"/>
</dbReference>
<proteinExistence type="predicted"/>
<dbReference type="Proteomes" id="UP000218377">
    <property type="component" value="Unassembled WGS sequence"/>
</dbReference>